<evidence type="ECO:0000256" key="1">
    <source>
        <dbReference type="ARBA" id="ARBA00004875"/>
    </source>
</evidence>
<evidence type="ECO:0000256" key="2">
    <source>
        <dbReference type="ARBA" id="ARBA00008420"/>
    </source>
</evidence>
<dbReference type="EMBL" id="LT671823">
    <property type="protein sequence ID" value="SHO77426.1"/>
    <property type="molecule type" value="Genomic_DNA"/>
</dbReference>
<keyword evidence="6 9" id="KW-0418">Kinase</keyword>
<gene>
    <name evidence="10" type="ORF">MSYG_1766</name>
</gene>
<sequence>MTRAVYVMGVSGSGKSETGHALAQALHAPFLDADDLHAPEAIEAMARGIPLTDTDRGPWLVRVRSAVDALCQEGQLDTIIVACSALRQAYRDVLRDTRTADVLFVYLAVERSVLESRLAVRQGHFMKAELLSSQLATLELPADEPQILTVPVQRDTSLEEVVQDILTRLR</sequence>
<dbReference type="GO" id="GO:0005524">
    <property type="term" value="F:ATP binding"/>
    <property type="evidence" value="ECO:0007669"/>
    <property type="project" value="UniProtKB-KW"/>
</dbReference>
<keyword evidence="7 9" id="KW-0067">ATP-binding</keyword>
<evidence type="ECO:0000313" key="11">
    <source>
        <dbReference type="Proteomes" id="UP000186303"/>
    </source>
</evidence>
<dbReference type="VEuPathDB" id="FungiDB:MSYG_1766"/>
<dbReference type="GO" id="GO:0005975">
    <property type="term" value="P:carbohydrate metabolic process"/>
    <property type="evidence" value="ECO:0007669"/>
    <property type="project" value="InterPro"/>
</dbReference>
<organism evidence="10 11">
    <name type="scientific">Malassezia sympodialis (strain ATCC 42132)</name>
    <name type="common">Atopic eczema-associated yeast</name>
    <dbReference type="NCBI Taxonomy" id="1230383"/>
    <lineage>
        <taxon>Eukaryota</taxon>
        <taxon>Fungi</taxon>
        <taxon>Dikarya</taxon>
        <taxon>Basidiomycota</taxon>
        <taxon>Ustilaginomycotina</taxon>
        <taxon>Malasseziomycetes</taxon>
        <taxon>Malasseziales</taxon>
        <taxon>Malasseziaceae</taxon>
        <taxon>Malassezia</taxon>
    </lineage>
</organism>
<dbReference type="SUPFAM" id="SSF52540">
    <property type="entry name" value="P-loop containing nucleoside triphosphate hydrolases"/>
    <property type="match status" value="1"/>
</dbReference>
<dbReference type="PANTHER" id="PTHR43442:SF3">
    <property type="entry name" value="GLUCONOKINASE-RELATED"/>
    <property type="match status" value="1"/>
</dbReference>
<proteinExistence type="inferred from homology"/>
<comment type="pathway">
    <text evidence="1 9">Carbohydrate acid metabolism; D-gluconate degradation.</text>
</comment>
<dbReference type="EC" id="2.7.1.12" evidence="3 9"/>
<dbReference type="GO" id="GO:0005737">
    <property type="term" value="C:cytoplasm"/>
    <property type="evidence" value="ECO:0007669"/>
    <property type="project" value="TreeGrafter"/>
</dbReference>
<dbReference type="NCBIfam" id="TIGR01313">
    <property type="entry name" value="therm_gnt_kin"/>
    <property type="match status" value="1"/>
</dbReference>
<dbReference type="GO" id="GO:0046316">
    <property type="term" value="F:gluconokinase activity"/>
    <property type="evidence" value="ECO:0007669"/>
    <property type="project" value="UniProtKB-EC"/>
</dbReference>
<protein>
    <recommendedName>
        <fullName evidence="3 9">Gluconokinase</fullName>
        <ecNumber evidence="3 9">2.7.1.12</ecNumber>
    </recommendedName>
</protein>
<evidence type="ECO:0000256" key="9">
    <source>
        <dbReference type="RuleBase" id="RU363066"/>
    </source>
</evidence>
<dbReference type="AlphaFoldDB" id="A0A1M8A4Q7"/>
<evidence type="ECO:0000313" key="10">
    <source>
        <dbReference type="EMBL" id="SHO77426.1"/>
    </source>
</evidence>
<evidence type="ECO:0000256" key="6">
    <source>
        <dbReference type="ARBA" id="ARBA00022777"/>
    </source>
</evidence>
<dbReference type="InterPro" id="IPR006001">
    <property type="entry name" value="Therm_gnt_kin"/>
</dbReference>
<dbReference type="OrthoDB" id="275177at2759"/>
<dbReference type="CDD" id="cd02021">
    <property type="entry name" value="GntK"/>
    <property type="match status" value="1"/>
</dbReference>
<evidence type="ECO:0000256" key="3">
    <source>
        <dbReference type="ARBA" id="ARBA00012054"/>
    </source>
</evidence>
<dbReference type="UniPathway" id="UPA00792"/>
<evidence type="ECO:0000256" key="8">
    <source>
        <dbReference type="ARBA" id="ARBA00048090"/>
    </source>
</evidence>
<reference evidence="11" key="1">
    <citation type="journal article" date="2017" name="Nucleic Acids Res.">
        <title>Proteogenomics produces comprehensive and highly accurate protein-coding gene annotation in a complete genome assembly of Malassezia sympodialis.</title>
        <authorList>
            <person name="Zhu Y."/>
            <person name="Engstroem P.G."/>
            <person name="Tellgren-Roth C."/>
            <person name="Baudo C.D."/>
            <person name="Kennell J.C."/>
            <person name="Sun S."/>
            <person name="Billmyre R.B."/>
            <person name="Schroeder M.S."/>
            <person name="Andersson A."/>
            <person name="Holm T."/>
            <person name="Sigurgeirsson B."/>
            <person name="Wu G."/>
            <person name="Sankaranarayanan S.R."/>
            <person name="Siddharthan R."/>
            <person name="Sanyal K."/>
            <person name="Lundeberg J."/>
            <person name="Nystedt B."/>
            <person name="Boekhout T."/>
            <person name="Dawson T.L. Jr."/>
            <person name="Heitman J."/>
            <person name="Scheynius A."/>
            <person name="Lehtioe J."/>
        </authorList>
    </citation>
    <scope>NUCLEOTIDE SEQUENCE [LARGE SCALE GENOMIC DNA]</scope>
    <source>
        <strain evidence="11">ATCC 42132</strain>
    </source>
</reference>
<keyword evidence="5 9" id="KW-0547">Nucleotide-binding</keyword>
<dbReference type="PANTHER" id="PTHR43442">
    <property type="entry name" value="GLUCONOKINASE-RELATED"/>
    <property type="match status" value="1"/>
</dbReference>
<name>A0A1M8A4Q7_MALS4</name>
<dbReference type="FunFam" id="3.40.50.300:FF:000522">
    <property type="entry name" value="Gluconokinase"/>
    <property type="match status" value="1"/>
</dbReference>
<keyword evidence="4 9" id="KW-0808">Transferase</keyword>
<accession>A0A1M8A4Q7</accession>
<dbReference type="Pfam" id="PF13671">
    <property type="entry name" value="AAA_33"/>
    <property type="match status" value="1"/>
</dbReference>
<keyword evidence="11" id="KW-1185">Reference proteome</keyword>
<dbReference type="InterPro" id="IPR027417">
    <property type="entry name" value="P-loop_NTPase"/>
</dbReference>
<dbReference type="STRING" id="1230383.A0A1M8A4Q7"/>
<comment type="catalytic activity">
    <reaction evidence="8 9">
        <text>D-gluconate + ATP = 6-phospho-D-gluconate + ADP + H(+)</text>
        <dbReference type="Rhea" id="RHEA:19433"/>
        <dbReference type="ChEBI" id="CHEBI:15378"/>
        <dbReference type="ChEBI" id="CHEBI:18391"/>
        <dbReference type="ChEBI" id="CHEBI:30616"/>
        <dbReference type="ChEBI" id="CHEBI:58759"/>
        <dbReference type="ChEBI" id="CHEBI:456216"/>
        <dbReference type="EC" id="2.7.1.12"/>
    </reaction>
</comment>
<evidence type="ECO:0000256" key="4">
    <source>
        <dbReference type="ARBA" id="ARBA00022679"/>
    </source>
</evidence>
<evidence type="ECO:0000256" key="7">
    <source>
        <dbReference type="ARBA" id="ARBA00022840"/>
    </source>
</evidence>
<dbReference type="Gene3D" id="3.40.50.300">
    <property type="entry name" value="P-loop containing nucleotide triphosphate hydrolases"/>
    <property type="match status" value="1"/>
</dbReference>
<comment type="similarity">
    <text evidence="2 9">Belongs to the gluconokinase GntK/GntV family.</text>
</comment>
<dbReference type="Proteomes" id="UP000186303">
    <property type="component" value="Chromosome 3"/>
</dbReference>
<evidence type="ECO:0000256" key="5">
    <source>
        <dbReference type="ARBA" id="ARBA00022741"/>
    </source>
</evidence>
<dbReference type="OMA" id="YEGDDYH"/>